<dbReference type="HAMAP" id="MF_01807">
    <property type="entry name" value="Recomb_XerD"/>
    <property type="match status" value="1"/>
</dbReference>
<keyword evidence="7 11" id="KW-0229">DNA integration</keyword>
<dbReference type="Pfam" id="PF02899">
    <property type="entry name" value="Phage_int_SAM_1"/>
    <property type="match status" value="1"/>
</dbReference>
<name>U3B462_9VIBR</name>
<evidence type="ECO:0000259" key="12">
    <source>
        <dbReference type="PROSITE" id="PS51898"/>
    </source>
</evidence>
<dbReference type="GO" id="GO:0003677">
    <property type="term" value="F:DNA binding"/>
    <property type="evidence" value="ECO:0007669"/>
    <property type="project" value="UniProtKB-UniRule"/>
</dbReference>
<dbReference type="Gene3D" id="1.10.443.10">
    <property type="entry name" value="Intergrase catalytic core"/>
    <property type="match status" value="1"/>
</dbReference>
<dbReference type="InterPro" id="IPR011010">
    <property type="entry name" value="DNA_brk_join_enz"/>
</dbReference>
<keyword evidence="15" id="KW-1185">Reference proteome</keyword>
<feature type="active site" evidence="11">
    <location>
        <position position="156"/>
    </location>
</feature>
<dbReference type="InterPro" id="IPR013762">
    <property type="entry name" value="Integrase-like_cat_sf"/>
</dbReference>
<dbReference type="Proteomes" id="UP000016562">
    <property type="component" value="Unassembled WGS sequence"/>
</dbReference>
<organism evidence="14 15">
    <name type="scientific">Vibrio ezurae NBRC 102218</name>
    <dbReference type="NCBI Taxonomy" id="1219080"/>
    <lineage>
        <taxon>Bacteria</taxon>
        <taxon>Pseudomonadati</taxon>
        <taxon>Pseudomonadota</taxon>
        <taxon>Gammaproteobacteria</taxon>
        <taxon>Vibrionales</taxon>
        <taxon>Vibrionaceae</taxon>
        <taxon>Vibrio</taxon>
    </lineage>
</organism>
<dbReference type="PANTHER" id="PTHR30349:SF90">
    <property type="entry name" value="TYROSINE RECOMBINASE XERD"/>
    <property type="match status" value="1"/>
</dbReference>
<dbReference type="CDD" id="cd00798">
    <property type="entry name" value="INT_XerDC_C"/>
    <property type="match status" value="1"/>
</dbReference>
<feature type="active site" evidence="11">
    <location>
        <position position="231"/>
    </location>
</feature>
<accession>U3B462</accession>
<dbReference type="InterPro" id="IPR050090">
    <property type="entry name" value="Tyrosine_recombinase_XerCD"/>
</dbReference>
<dbReference type="GO" id="GO:0051301">
    <property type="term" value="P:cell division"/>
    <property type="evidence" value="ECO:0007669"/>
    <property type="project" value="UniProtKB-KW"/>
</dbReference>
<evidence type="ECO:0000256" key="1">
    <source>
        <dbReference type="ARBA" id="ARBA00004496"/>
    </source>
</evidence>
<dbReference type="AlphaFoldDB" id="U3B462"/>
<feature type="active site" evidence="11">
    <location>
        <position position="132"/>
    </location>
</feature>
<protein>
    <recommendedName>
        <fullName evidence="3 11">Tyrosine recombinase XerD</fullName>
    </recommendedName>
</protein>
<evidence type="ECO:0000256" key="4">
    <source>
        <dbReference type="ARBA" id="ARBA00022490"/>
    </source>
</evidence>
<dbReference type="InterPro" id="IPR002104">
    <property type="entry name" value="Integrase_catalytic"/>
</dbReference>
<dbReference type="InterPro" id="IPR044068">
    <property type="entry name" value="CB"/>
</dbReference>
<evidence type="ECO:0000256" key="6">
    <source>
        <dbReference type="ARBA" id="ARBA00022829"/>
    </source>
</evidence>
<evidence type="ECO:0000256" key="9">
    <source>
        <dbReference type="ARBA" id="ARBA00023172"/>
    </source>
</evidence>
<evidence type="ECO:0000256" key="10">
    <source>
        <dbReference type="ARBA" id="ARBA00023306"/>
    </source>
</evidence>
<dbReference type="InterPro" id="IPR011932">
    <property type="entry name" value="Recomb_XerD"/>
</dbReference>
<comment type="subunit">
    <text evidence="11">Forms a cyclic heterotetrameric complex composed of two molecules of XerC and two molecules of XerD.</text>
</comment>
<dbReference type="HAMAP" id="MF_01808">
    <property type="entry name" value="Recomb_XerC_XerD"/>
    <property type="match status" value="1"/>
</dbReference>
<dbReference type="NCBIfam" id="NF001399">
    <property type="entry name" value="PRK00283.1"/>
    <property type="match status" value="1"/>
</dbReference>
<evidence type="ECO:0000313" key="15">
    <source>
        <dbReference type="Proteomes" id="UP000016562"/>
    </source>
</evidence>
<dbReference type="InterPro" id="IPR023009">
    <property type="entry name" value="Tyrosine_recombinase_XerC/XerD"/>
</dbReference>
<dbReference type="GO" id="GO:0005737">
    <property type="term" value="C:cytoplasm"/>
    <property type="evidence" value="ECO:0007669"/>
    <property type="project" value="UniProtKB-SubCell"/>
</dbReference>
<dbReference type="PANTHER" id="PTHR30349">
    <property type="entry name" value="PHAGE INTEGRASE-RELATED"/>
    <property type="match status" value="1"/>
</dbReference>
<dbReference type="InterPro" id="IPR010998">
    <property type="entry name" value="Integrase_recombinase_N"/>
</dbReference>
<comment type="function">
    <text evidence="11">Site-specific tyrosine recombinase, which acts by catalyzing the cutting and rejoining of the recombining DNA molecules. The XerC-XerD complex is essential to convert dimers of the bacterial chromosome into monomers to permit their segregation at cell division. It also contributes to the segregational stability of plasmids.</text>
</comment>
<dbReference type="GO" id="GO:0007059">
    <property type="term" value="P:chromosome segregation"/>
    <property type="evidence" value="ECO:0007669"/>
    <property type="project" value="UniProtKB-UniRule"/>
</dbReference>
<reference evidence="14 15" key="1">
    <citation type="submission" date="2013-09" db="EMBL/GenBank/DDBJ databases">
        <title>Whole genome shotgun sequence of Vibrio ezurae NBRC 102218.</title>
        <authorList>
            <person name="Yoshida I."/>
            <person name="Hosoyama A."/>
            <person name="Numata M."/>
            <person name="Hashimoto M."/>
            <person name="Hosoyama Y."/>
            <person name="Tsuchikane K."/>
            <person name="Noguchi M."/>
            <person name="Hirakata S."/>
            <person name="Ichikawa N."/>
            <person name="Ohji S."/>
            <person name="Yamazoe A."/>
            <person name="Fujita N."/>
        </authorList>
    </citation>
    <scope>NUCLEOTIDE SEQUENCE [LARGE SCALE GENOMIC DNA]</scope>
    <source>
        <strain evidence="14 15">NBRC 102218</strain>
    </source>
</reference>
<evidence type="ECO:0000256" key="2">
    <source>
        <dbReference type="ARBA" id="ARBA00010450"/>
    </source>
</evidence>
<gene>
    <name evidence="11 14" type="primary">xerD</name>
    <name evidence="14" type="ORF">VEZ01S_39_00180</name>
</gene>
<feature type="active site" evidence="11">
    <location>
        <position position="254"/>
    </location>
</feature>
<dbReference type="EMBL" id="BATM01000039">
    <property type="protein sequence ID" value="GAD80720.1"/>
    <property type="molecule type" value="Genomic_DNA"/>
</dbReference>
<evidence type="ECO:0000256" key="5">
    <source>
        <dbReference type="ARBA" id="ARBA00022618"/>
    </source>
</evidence>
<dbReference type="GO" id="GO:0006313">
    <property type="term" value="P:DNA transposition"/>
    <property type="evidence" value="ECO:0007669"/>
    <property type="project" value="UniProtKB-UniRule"/>
</dbReference>
<sequence length="282" mass="32339">MEKGLSENTLASYRLDLSKLSQWLEHKGLDITSVSPEELLEYQVWLADKNFAQSSRARMLSAMRRLFQYLYREKVRTDDPSALLVRPKLPKRLPKDISEQQVESLLSAPNIDDPIELRDKAMLELLYATGLRVSELVGLTMENMSLRQGVVRVVGKGGKERLVPMGENAIDWTERFLTQGRAALMGEHSSDVVFPSKRARQMTRQTFWHRIKYYAVIAGIDTETLSPHVMRHAFATHLLNYGADLRVVQMLLGHSDLSTTQIYTHVATERLKQIHQHHHPRA</sequence>
<feature type="domain" description="Core-binding (CB)" evidence="13">
    <location>
        <begin position="1"/>
        <end position="71"/>
    </location>
</feature>
<dbReference type="PROSITE" id="PS51900">
    <property type="entry name" value="CB"/>
    <property type="match status" value="1"/>
</dbReference>
<keyword evidence="8 11" id="KW-0238">DNA-binding</keyword>
<dbReference type="GO" id="GO:0009037">
    <property type="term" value="F:tyrosine-based site-specific recombinase activity"/>
    <property type="evidence" value="ECO:0007669"/>
    <property type="project" value="UniProtKB-UniRule"/>
</dbReference>
<evidence type="ECO:0000256" key="7">
    <source>
        <dbReference type="ARBA" id="ARBA00022908"/>
    </source>
</evidence>
<dbReference type="Pfam" id="PF00589">
    <property type="entry name" value="Phage_integrase"/>
    <property type="match status" value="1"/>
</dbReference>
<keyword evidence="5 11" id="KW-0132">Cell division</keyword>
<dbReference type="eggNOG" id="COG4974">
    <property type="taxonomic scope" value="Bacteria"/>
</dbReference>
<keyword evidence="9 11" id="KW-0233">DNA recombination</keyword>
<feature type="active site" evidence="11">
    <location>
        <position position="228"/>
    </location>
</feature>
<evidence type="ECO:0000259" key="13">
    <source>
        <dbReference type="PROSITE" id="PS51900"/>
    </source>
</evidence>
<comment type="caution">
    <text evidence="14">The sequence shown here is derived from an EMBL/GenBank/DDBJ whole genome shotgun (WGS) entry which is preliminary data.</text>
</comment>
<keyword evidence="10 11" id="KW-0131">Cell cycle</keyword>
<dbReference type="SUPFAM" id="SSF56349">
    <property type="entry name" value="DNA breaking-rejoining enzymes"/>
    <property type="match status" value="1"/>
</dbReference>
<keyword evidence="6 11" id="KW-0159">Chromosome partition</keyword>
<dbReference type="InterPro" id="IPR004107">
    <property type="entry name" value="Integrase_SAM-like_N"/>
</dbReference>
<dbReference type="PROSITE" id="PS51898">
    <property type="entry name" value="TYR_RECOMBINASE"/>
    <property type="match status" value="1"/>
</dbReference>
<dbReference type="NCBIfam" id="TIGR02225">
    <property type="entry name" value="recomb_XerD"/>
    <property type="match status" value="1"/>
</dbReference>
<dbReference type="Gene3D" id="1.10.150.130">
    <property type="match status" value="1"/>
</dbReference>
<feature type="domain" description="Tyr recombinase" evidence="12">
    <location>
        <begin position="92"/>
        <end position="276"/>
    </location>
</feature>
<keyword evidence="4 11" id="KW-0963">Cytoplasm</keyword>
<dbReference type="STRING" id="1219080.VEZ01S_39_00180"/>
<feature type="active site" description="O-(3'-phospho-DNA)-tyrosine intermediate" evidence="11">
    <location>
        <position position="263"/>
    </location>
</feature>
<evidence type="ECO:0000256" key="11">
    <source>
        <dbReference type="HAMAP-Rule" id="MF_01807"/>
    </source>
</evidence>
<evidence type="ECO:0000313" key="14">
    <source>
        <dbReference type="EMBL" id="GAD80720.1"/>
    </source>
</evidence>
<comment type="similarity">
    <text evidence="2 11">Belongs to the 'phage' integrase family. XerD subfamily.</text>
</comment>
<proteinExistence type="inferred from homology"/>
<evidence type="ECO:0000256" key="3">
    <source>
        <dbReference type="ARBA" id="ARBA00015810"/>
    </source>
</evidence>
<evidence type="ECO:0000256" key="8">
    <source>
        <dbReference type="ARBA" id="ARBA00023125"/>
    </source>
</evidence>
<comment type="subcellular location">
    <subcellularLocation>
        <location evidence="1 11">Cytoplasm</location>
    </subcellularLocation>
</comment>